<dbReference type="PRINTS" id="PR00081">
    <property type="entry name" value="GDHRDH"/>
</dbReference>
<dbReference type="OrthoDB" id="9809287at2"/>
<evidence type="ECO:0000313" key="5">
    <source>
        <dbReference type="Proteomes" id="UP000054698"/>
    </source>
</evidence>
<dbReference type="STRING" id="453.Lfee_1073"/>
<evidence type="ECO:0000313" key="6">
    <source>
        <dbReference type="Proteomes" id="UP000251942"/>
    </source>
</evidence>
<dbReference type="PANTHER" id="PTHR42760">
    <property type="entry name" value="SHORT-CHAIN DEHYDROGENASES/REDUCTASES FAMILY MEMBER"/>
    <property type="match status" value="1"/>
</dbReference>
<dbReference type="Gene3D" id="3.40.50.720">
    <property type="entry name" value="NAD(P)-binding Rossmann-like Domain"/>
    <property type="match status" value="1"/>
</dbReference>
<dbReference type="PANTHER" id="PTHR42760:SF115">
    <property type="entry name" value="3-OXOACYL-[ACYL-CARRIER-PROTEIN] REDUCTASE FABG"/>
    <property type="match status" value="1"/>
</dbReference>
<dbReference type="Proteomes" id="UP000054698">
    <property type="component" value="Unassembled WGS sequence"/>
</dbReference>
<evidence type="ECO:0000256" key="1">
    <source>
        <dbReference type="ARBA" id="ARBA00006484"/>
    </source>
</evidence>
<reference evidence="4 6" key="2">
    <citation type="submission" date="2018-06" db="EMBL/GenBank/DDBJ databases">
        <authorList>
            <consortium name="Pathogen Informatics"/>
            <person name="Doyle S."/>
        </authorList>
    </citation>
    <scope>NUCLEOTIDE SEQUENCE [LARGE SCALE GENOMIC DNA]</scope>
    <source>
        <strain evidence="4 6">NCTC12022</strain>
    </source>
</reference>
<gene>
    <name evidence="3" type="primary">phaB_2</name>
    <name evidence="4" type="synonym">phaB_1</name>
    <name evidence="3" type="ORF">Lfee_1073</name>
    <name evidence="4" type="ORF">NCTC12022_02019</name>
</gene>
<organism evidence="3 5">
    <name type="scientific">Legionella feeleii</name>
    <dbReference type="NCBI Taxonomy" id="453"/>
    <lineage>
        <taxon>Bacteria</taxon>
        <taxon>Pseudomonadati</taxon>
        <taxon>Pseudomonadota</taxon>
        <taxon>Gammaproteobacteria</taxon>
        <taxon>Legionellales</taxon>
        <taxon>Legionellaceae</taxon>
        <taxon>Legionella</taxon>
    </lineage>
</organism>
<keyword evidence="5" id="KW-1185">Reference proteome</keyword>
<dbReference type="Proteomes" id="UP000251942">
    <property type="component" value="Unassembled WGS sequence"/>
</dbReference>
<dbReference type="SUPFAM" id="SSF51735">
    <property type="entry name" value="NAD(P)-binding Rossmann-fold domains"/>
    <property type="match status" value="1"/>
</dbReference>
<evidence type="ECO:0000313" key="3">
    <source>
        <dbReference type="EMBL" id="KTD01469.1"/>
    </source>
</evidence>
<dbReference type="NCBIfam" id="NF006619">
    <property type="entry name" value="PRK09186.1"/>
    <property type="match status" value="1"/>
</dbReference>
<protein>
    <submittedName>
        <fullName evidence="3">Acetyoacetyl CoA reductase</fullName>
        <ecNumber evidence="4">1.1.1.163</ecNumber>
    </submittedName>
</protein>
<dbReference type="Pfam" id="PF13561">
    <property type="entry name" value="adh_short_C2"/>
    <property type="match status" value="1"/>
</dbReference>
<dbReference type="InterPro" id="IPR036291">
    <property type="entry name" value="NAD(P)-bd_dom_sf"/>
</dbReference>
<dbReference type="EC" id="1.1.1.163" evidence="4"/>
<keyword evidence="2 4" id="KW-0560">Oxidoreductase</keyword>
<proteinExistence type="inferred from homology"/>
<dbReference type="PRINTS" id="PR00080">
    <property type="entry name" value="SDRFAMILY"/>
</dbReference>
<evidence type="ECO:0000256" key="2">
    <source>
        <dbReference type="ARBA" id="ARBA00023002"/>
    </source>
</evidence>
<evidence type="ECO:0000313" key="4">
    <source>
        <dbReference type="EMBL" id="SPX61279.1"/>
    </source>
</evidence>
<dbReference type="AlphaFoldDB" id="A0A0W0U1D8"/>
<dbReference type="PATRIC" id="fig|453.4.peg.1154"/>
<dbReference type="CDD" id="cd08930">
    <property type="entry name" value="SDR_c8"/>
    <property type="match status" value="1"/>
</dbReference>
<dbReference type="GO" id="GO:0055041">
    <property type="term" value="F:cyclopentanol dehydrogenase activity"/>
    <property type="evidence" value="ECO:0007669"/>
    <property type="project" value="UniProtKB-EC"/>
</dbReference>
<dbReference type="RefSeq" id="WP_058444650.1">
    <property type="nucleotide sequence ID" value="NZ_CAAAHT010000008.1"/>
</dbReference>
<comment type="similarity">
    <text evidence="1">Belongs to the short-chain dehydrogenases/reductases (SDR) family.</text>
</comment>
<dbReference type="InterPro" id="IPR002347">
    <property type="entry name" value="SDR_fam"/>
</dbReference>
<dbReference type="EMBL" id="UASS01000018">
    <property type="protein sequence ID" value="SPX61279.1"/>
    <property type="molecule type" value="Genomic_DNA"/>
</dbReference>
<dbReference type="EMBL" id="LNYB01000031">
    <property type="protein sequence ID" value="KTD01469.1"/>
    <property type="molecule type" value="Genomic_DNA"/>
</dbReference>
<name>A0A0W0U1D8_9GAMM</name>
<sequence length="260" mass="28578">MNQVLIKDKVVVVTGGAGLLGAEFVQAIARNGGIAIIADQNREAALDAVERISQHDLEGRVDLVTLDITDKTSILDVVKTVSEKYGKIDALVNNAYPRNKNYGRRLMEVEYSDFCENVNLNLGGYFLTSQQFAAYFMQQGYGNIINIASIYGVVAPKFEIYENTAMTMPVEYAVIKSGIIHLTKYFAKSFKGKQIRVNSLSPGGILDAQPASFVSAYKEECLNKGMLDKRDLSGSLIYLLSDLSSYVNGQNLIVDDGFTI</sequence>
<accession>A0A0W0U1D8</accession>
<reference evidence="3 5" key="1">
    <citation type="submission" date="2015-11" db="EMBL/GenBank/DDBJ databases">
        <title>Genomic analysis of 38 Legionella species identifies large and diverse effector repertoires.</title>
        <authorList>
            <person name="Burstein D."/>
            <person name="Amaro F."/>
            <person name="Zusman T."/>
            <person name="Lifshitz Z."/>
            <person name="Cohen O."/>
            <person name="Gilbert J.A."/>
            <person name="Pupko T."/>
            <person name="Shuman H.A."/>
            <person name="Segal G."/>
        </authorList>
    </citation>
    <scope>NUCLEOTIDE SEQUENCE [LARGE SCALE GENOMIC DNA]</scope>
    <source>
        <strain evidence="3 5">WO-44C</strain>
    </source>
</reference>